<evidence type="ECO:0000313" key="2">
    <source>
        <dbReference type="Proteomes" id="UP000589620"/>
    </source>
</evidence>
<dbReference type="AlphaFoldDB" id="A0A852T1X8"/>
<sequence>MDDVAQIRSALRSAARSAWTALRAERPDETFYYFGLWTTPLAHRPAPTACSFEGLERAVEHCRAEGVEVAADELRWAVNDSPYDLYGDSLFAEVEPLFDALDGPYDRTPELTAALLDAMLGALADLDAEGFFGGGAARDAVVLNVTTPGHDTDVDLLASARRINPPTALARYESDVAPDGGVG</sequence>
<name>A0A852T1X8_9MICO</name>
<dbReference type="Pfam" id="PF14136">
    <property type="entry name" value="DUF4303"/>
    <property type="match status" value="1"/>
</dbReference>
<proteinExistence type="predicted"/>
<dbReference type="InterPro" id="IPR025409">
    <property type="entry name" value="DUF4303"/>
</dbReference>
<accession>A0A852T1X8</accession>
<organism evidence="1 2">
    <name type="scientific">Leifsonia soli</name>
    <dbReference type="NCBI Taxonomy" id="582665"/>
    <lineage>
        <taxon>Bacteria</taxon>
        <taxon>Bacillati</taxon>
        <taxon>Actinomycetota</taxon>
        <taxon>Actinomycetes</taxon>
        <taxon>Micrococcales</taxon>
        <taxon>Microbacteriaceae</taxon>
        <taxon>Leifsonia</taxon>
    </lineage>
</organism>
<gene>
    <name evidence="1" type="ORF">BJ963_002351</name>
</gene>
<comment type="caution">
    <text evidence="1">The sequence shown here is derived from an EMBL/GenBank/DDBJ whole genome shotgun (WGS) entry which is preliminary data.</text>
</comment>
<dbReference type="Proteomes" id="UP000589620">
    <property type="component" value="Unassembled WGS sequence"/>
</dbReference>
<dbReference type="RefSeq" id="WP_179456836.1">
    <property type="nucleotide sequence ID" value="NZ_BAAAPX010000001.1"/>
</dbReference>
<dbReference type="EMBL" id="JACCBJ010000001">
    <property type="protein sequence ID" value="NYD74832.1"/>
    <property type="molecule type" value="Genomic_DNA"/>
</dbReference>
<evidence type="ECO:0000313" key="1">
    <source>
        <dbReference type="EMBL" id="NYD74832.1"/>
    </source>
</evidence>
<protein>
    <recommendedName>
        <fullName evidence="3">DUF4303 domain-containing protein</fullName>
    </recommendedName>
</protein>
<evidence type="ECO:0008006" key="3">
    <source>
        <dbReference type="Google" id="ProtNLM"/>
    </source>
</evidence>
<reference evidence="1 2" key="1">
    <citation type="submission" date="2020-07" db="EMBL/GenBank/DDBJ databases">
        <title>Sequencing the genomes of 1000 actinobacteria strains.</title>
        <authorList>
            <person name="Klenk H.-P."/>
        </authorList>
    </citation>
    <scope>NUCLEOTIDE SEQUENCE [LARGE SCALE GENOMIC DNA]</scope>
    <source>
        <strain evidence="1 2">DSM 23871</strain>
    </source>
</reference>
<keyword evidence="2" id="KW-1185">Reference proteome</keyword>